<dbReference type="EC" id="2.3.2.27" evidence="5"/>
<dbReference type="Proteomes" id="UP001652625">
    <property type="component" value="Chromosome 14"/>
</dbReference>
<dbReference type="SMART" id="SM00184">
    <property type="entry name" value="RING"/>
    <property type="match status" value="1"/>
</dbReference>
<evidence type="ECO:0000256" key="14">
    <source>
        <dbReference type="ARBA" id="ARBA00023242"/>
    </source>
</evidence>
<keyword evidence="7" id="KW-0479">Metal-binding</keyword>
<evidence type="ECO:0000313" key="20">
    <source>
        <dbReference type="Proteomes" id="UP001652625"/>
    </source>
</evidence>
<dbReference type="PROSITE" id="PS50800">
    <property type="entry name" value="SAP"/>
    <property type="match status" value="1"/>
</dbReference>
<evidence type="ECO:0000256" key="1">
    <source>
        <dbReference type="ARBA" id="ARBA00000900"/>
    </source>
</evidence>
<protein>
    <recommendedName>
        <fullName evidence="5">RING-type E3 ubiquitin transferase</fullName>
        <ecNumber evidence="5">2.3.2.27</ecNumber>
    </recommendedName>
    <alternativeName>
        <fullName evidence="15">RING-type E3 ubiquitin transferase RAD18</fullName>
    </alternativeName>
</protein>
<comment type="pathway">
    <text evidence="3">Protein modification; protein ubiquitination.</text>
</comment>
<evidence type="ECO:0000256" key="2">
    <source>
        <dbReference type="ARBA" id="ARBA00004123"/>
    </source>
</evidence>
<accession>A0ABM4DGJ8</accession>
<evidence type="ECO:0000256" key="10">
    <source>
        <dbReference type="ARBA" id="ARBA00022786"/>
    </source>
</evidence>
<evidence type="ECO:0000256" key="16">
    <source>
        <dbReference type="PROSITE-ProRule" id="PRU00175"/>
    </source>
</evidence>
<evidence type="ECO:0000256" key="5">
    <source>
        <dbReference type="ARBA" id="ARBA00012483"/>
    </source>
</evidence>
<dbReference type="SUPFAM" id="SSF57850">
    <property type="entry name" value="RING/U-box"/>
    <property type="match status" value="1"/>
</dbReference>
<evidence type="ECO:0000256" key="11">
    <source>
        <dbReference type="ARBA" id="ARBA00022833"/>
    </source>
</evidence>
<evidence type="ECO:0000313" key="21">
    <source>
        <dbReference type="RefSeq" id="XP_065673577.1"/>
    </source>
</evidence>
<comment type="catalytic activity">
    <reaction evidence="1">
        <text>S-ubiquitinyl-[E2 ubiquitin-conjugating enzyme]-L-cysteine + [acceptor protein]-L-lysine = [E2 ubiquitin-conjugating enzyme]-L-cysteine + N(6)-ubiquitinyl-[acceptor protein]-L-lysine.</text>
        <dbReference type="EC" id="2.3.2.27"/>
    </reaction>
</comment>
<dbReference type="PANTHER" id="PTHR14134:SF2">
    <property type="entry name" value="E3 UBIQUITIN-PROTEIN LIGASE RAD18"/>
    <property type="match status" value="1"/>
</dbReference>
<comment type="similarity">
    <text evidence="4">Belongs to the RAD18 family.</text>
</comment>
<evidence type="ECO:0000259" key="19">
    <source>
        <dbReference type="PROSITE" id="PS50800"/>
    </source>
</evidence>
<keyword evidence="13" id="KW-0234">DNA repair</keyword>
<feature type="domain" description="SAP" evidence="19">
    <location>
        <begin position="340"/>
        <end position="374"/>
    </location>
</feature>
<dbReference type="PROSITE" id="PS00518">
    <property type="entry name" value="ZF_RING_1"/>
    <property type="match status" value="1"/>
</dbReference>
<keyword evidence="6" id="KW-0808">Transferase</keyword>
<dbReference type="InterPro" id="IPR039577">
    <property type="entry name" value="Rad18"/>
</dbReference>
<dbReference type="SMART" id="SM00513">
    <property type="entry name" value="SAP"/>
    <property type="match status" value="1"/>
</dbReference>
<feature type="region of interest" description="Disordered" evidence="17">
    <location>
        <begin position="638"/>
        <end position="665"/>
    </location>
</feature>
<organism evidence="20 21">
    <name type="scientific">Hydra vulgaris</name>
    <name type="common">Hydra</name>
    <name type="synonym">Hydra attenuata</name>
    <dbReference type="NCBI Taxonomy" id="6087"/>
    <lineage>
        <taxon>Eukaryota</taxon>
        <taxon>Metazoa</taxon>
        <taxon>Cnidaria</taxon>
        <taxon>Hydrozoa</taxon>
        <taxon>Hydroidolina</taxon>
        <taxon>Anthoathecata</taxon>
        <taxon>Aplanulata</taxon>
        <taxon>Hydridae</taxon>
        <taxon>Hydra</taxon>
    </lineage>
</organism>
<sequence length="760" mass="86944">MVRKQRTCHNCERYKQNCANLVWKLCVILMESILGKVCKVVPNHVNATVIGMETLIDDCDWPKQFQEIKKIDSLLRCSICFEYFNIAVVVPACSHNYCSYCIRKHISYKKHCPTCFIPLLDTDLKCNRVLDELVLYFQVVRKKLLDILEKYYNVTSHSECPINLSEYCQDVKTESDEFEPVPNFRMTATPSNQKKSSKHSKKLKETVKSNDLNKCFASQSTTTRNSDNADDMACCPVCNEPIPIKRVNIHLDGCLKAKERSLKYENMKTKESETNAEDDEMIDFTSSRDIEIADKNENGTKKIEKMKIVKQENVAKIETSNDLILSSATILMKPLAKVCFDSLSDKQLRNKAKSFGLYTKGDRKALTQRINHYILLYNSQCDSSHPLSAQEIAMQVLKEEKQLETHGYKANVLPQTFDLRYSEERKQEFALNHSNHYNKEFMNHIEKIKSRKKLLATASLHKKLLPLNQSITEGKSDLPIKTNQLIMHNSFDVNNEHKSFNSLKTEKNKDAKYESSFCEGRINEEPVFNQLINQEPSKNNNNNIVNTTIISLDKNCLNSSFKSACSPEKLQKNYIIKSPLFSSSFESDIKIKDHSETDNRFHQLSPVCENIQEIEHTSETETSFNQLLSVNKNMQMGRKQLAKKSSVNSKRGLKRSSDSESSASNKKAKKINFDLNVSDNRFIKIEGGLQHQSIIEISDSDSDEPLFQISGLTNEISLLVDEAVMNPYNSTIISKDDDSSDSCLVPDVPTDFELFSSFKF</sequence>
<reference evidence="21" key="1">
    <citation type="submission" date="2025-08" db="UniProtKB">
        <authorList>
            <consortium name="RefSeq"/>
        </authorList>
    </citation>
    <scope>IDENTIFICATION</scope>
</reference>
<evidence type="ECO:0000256" key="6">
    <source>
        <dbReference type="ARBA" id="ARBA00022679"/>
    </source>
</evidence>
<keyword evidence="10" id="KW-0833">Ubl conjugation pathway</keyword>
<keyword evidence="11" id="KW-0862">Zinc</keyword>
<dbReference type="PROSITE" id="PS50089">
    <property type="entry name" value="ZF_RING_2"/>
    <property type="match status" value="1"/>
</dbReference>
<dbReference type="SMART" id="SM00734">
    <property type="entry name" value="ZnF_Rad18"/>
    <property type="match status" value="1"/>
</dbReference>
<dbReference type="GeneID" id="101241243"/>
<evidence type="ECO:0000256" key="17">
    <source>
        <dbReference type="SAM" id="MobiDB-lite"/>
    </source>
</evidence>
<evidence type="ECO:0000256" key="4">
    <source>
        <dbReference type="ARBA" id="ARBA00009506"/>
    </source>
</evidence>
<evidence type="ECO:0000259" key="18">
    <source>
        <dbReference type="PROSITE" id="PS50089"/>
    </source>
</evidence>
<dbReference type="InterPro" id="IPR013083">
    <property type="entry name" value="Znf_RING/FYVE/PHD"/>
</dbReference>
<dbReference type="PANTHER" id="PTHR14134">
    <property type="entry name" value="E3 UBIQUITIN-PROTEIN LIGASE RAD18"/>
    <property type="match status" value="1"/>
</dbReference>
<evidence type="ECO:0000256" key="7">
    <source>
        <dbReference type="ARBA" id="ARBA00022723"/>
    </source>
</evidence>
<keyword evidence="20" id="KW-1185">Reference proteome</keyword>
<dbReference type="InterPro" id="IPR006642">
    <property type="entry name" value="Rad18_UBZ4"/>
</dbReference>
<dbReference type="InterPro" id="IPR003034">
    <property type="entry name" value="SAP_dom"/>
</dbReference>
<keyword evidence="12" id="KW-0238">DNA-binding</keyword>
<dbReference type="Gene3D" id="3.30.40.10">
    <property type="entry name" value="Zinc/RING finger domain, C3HC4 (zinc finger)"/>
    <property type="match status" value="1"/>
</dbReference>
<dbReference type="InterPro" id="IPR001841">
    <property type="entry name" value="Znf_RING"/>
</dbReference>
<evidence type="ECO:0000256" key="3">
    <source>
        <dbReference type="ARBA" id="ARBA00004906"/>
    </source>
</evidence>
<dbReference type="Pfam" id="PF13923">
    <property type="entry name" value="zf-C3HC4_2"/>
    <property type="match status" value="1"/>
</dbReference>
<dbReference type="CDD" id="cd16529">
    <property type="entry name" value="RING-HC_RAD18"/>
    <property type="match status" value="1"/>
</dbReference>
<feature type="region of interest" description="Disordered" evidence="17">
    <location>
        <begin position="179"/>
        <end position="204"/>
    </location>
</feature>
<evidence type="ECO:0000256" key="13">
    <source>
        <dbReference type="ARBA" id="ARBA00023204"/>
    </source>
</evidence>
<evidence type="ECO:0000256" key="12">
    <source>
        <dbReference type="ARBA" id="ARBA00023125"/>
    </source>
</evidence>
<evidence type="ECO:0000256" key="9">
    <source>
        <dbReference type="ARBA" id="ARBA00022771"/>
    </source>
</evidence>
<gene>
    <name evidence="21" type="primary">LOC101241243</name>
</gene>
<keyword evidence="9 16" id="KW-0863">Zinc-finger</keyword>
<dbReference type="RefSeq" id="XP_065673577.1">
    <property type="nucleotide sequence ID" value="XM_065817505.1"/>
</dbReference>
<feature type="domain" description="RING-type" evidence="18">
    <location>
        <begin position="77"/>
        <end position="115"/>
    </location>
</feature>
<proteinExistence type="inferred from homology"/>
<keyword evidence="14" id="KW-0539">Nucleus</keyword>
<name>A0ABM4DGJ8_HYDVU</name>
<dbReference type="InterPro" id="IPR017907">
    <property type="entry name" value="Znf_RING_CS"/>
</dbReference>
<comment type="subcellular location">
    <subcellularLocation>
        <location evidence="2">Nucleus</location>
    </subcellularLocation>
</comment>
<evidence type="ECO:0000256" key="15">
    <source>
        <dbReference type="ARBA" id="ARBA00031783"/>
    </source>
</evidence>
<evidence type="ECO:0000256" key="8">
    <source>
        <dbReference type="ARBA" id="ARBA00022763"/>
    </source>
</evidence>
<keyword evidence="8" id="KW-0227">DNA damage</keyword>